<evidence type="ECO:0000313" key="2">
    <source>
        <dbReference type="EMBL" id="GCE21754.1"/>
    </source>
</evidence>
<sequence>MRTKFLRQSLLAVCLGLCIATTLSSGLVQAQASAGQHGHIFKVKVFIINMFALEAQQWLAHENLTMVYSVPGADNPVFCNKQGLCQTITGVDKSNAAASMSAILADTQQFDFQNTYFITAGTASASPYRGGTLGFTAWADWIVDWDQGYHLLPTDLPGNPYGYIPPKTTFRDSTAVFQLNQNLVNLAYNLTSHLTLQDSAAAIADRQLYPGQSNLHPFVGQCDTAAGDNIWAGEFFSNLAQHITDLLTNNVAHNCTYEQEDSAVATSLKRFGYLDHYLNLRGPAPSISLIPANH</sequence>
<dbReference type="RefSeq" id="WP_126553624.1">
    <property type="nucleotide sequence ID" value="NZ_BIFS01000001.1"/>
</dbReference>
<accession>A0A402ARM7</accession>
<dbReference type="PANTHER" id="PTHR38643">
    <property type="entry name" value="PURINE NUCLEOSIDE PERMEASE C285.05-RELATED"/>
    <property type="match status" value="1"/>
</dbReference>
<dbReference type="OrthoDB" id="109937at2"/>
<dbReference type="PANTHER" id="PTHR38643:SF1">
    <property type="entry name" value="PURINE NUCLEOSIDE PERMEASE C285.05-RELATED"/>
    <property type="match status" value="1"/>
</dbReference>
<keyword evidence="3" id="KW-1185">Reference proteome</keyword>
<gene>
    <name evidence="2" type="ORF">KDK_55540</name>
</gene>
<comment type="caution">
    <text evidence="2">The sequence shown here is derived from an EMBL/GenBank/DDBJ whole genome shotgun (WGS) entry which is preliminary data.</text>
</comment>
<evidence type="ECO:0000313" key="3">
    <source>
        <dbReference type="Proteomes" id="UP000287188"/>
    </source>
</evidence>
<dbReference type="Pfam" id="PF06516">
    <property type="entry name" value="NUP"/>
    <property type="match status" value="1"/>
</dbReference>
<keyword evidence="1" id="KW-0732">Signal</keyword>
<organism evidence="2 3">
    <name type="scientific">Dictyobacter kobayashii</name>
    <dbReference type="NCBI Taxonomy" id="2014872"/>
    <lineage>
        <taxon>Bacteria</taxon>
        <taxon>Bacillati</taxon>
        <taxon>Chloroflexota</taxon>
        <taxon>Ktedonobacteria</taxon>
        <taxon>Ktedonobacterales</taxon>
        <taxon>Dictyobacteraceae</taxon>
        <taxon>Dictyobacter</taxon>
    </lineage>
</organism>
<feature type="signal peptide" evidence="1">
    <location>
        <begin position="1"/>
        <end position="30"/>
    </location>
</feature>
<dbReference type="GO" id="GO:0055085">
    <property type="term" value="P:transmembrane transport"/>
    <property type="evidence" value="ECO:0007669"/>
    <property type="project" value="InterPro"/>
</dbReference>
<proteinExistence type="predicted"/>
<name>A0A402ARM7_9CHLR</name>
<dbReference type="EMBL" id="BIFS01000001">
    <property type="protein sequence ID" value="GCE21754.1"/>
    <property type="molecule type" value="Genomic_DNA"/>
</dbReference>
<reference evidence="3" key="1">
    <citation type="submission" date="2018-12" db="EMBL/GenBank/DDBJ databases">
        <title>Tengunoibacter tsumagoiensis gen. nov., sp. nov., Dictyobacter kobayashii sp. nov., D. alpinus sp. nov., and D. joshuensis sp. nov. and description of Dictyobacteraceae fam. nov. within the order Ktedonobacterales isolated from Tengu-no-mugimeshi.</title>
        <authorList>
            <person name="Wang C.M."/>
            <person name="Zheng Y."/>
            <person name="Sakai Y."/>
            <person name="Toyoda A."/>
            <person name="Minakuchi Y."/>
            <person name="Abe K."/>
            <person name="Yokota A."/>
            <person name="Yabe S."/>
        </authorList>
    </citation>
    <scope>NUCLEOTIDE SEQUENCE [LARGE SCALE GENOMIC DNA]</scope>
    <source>
        <strain evidence="3">Uno11</strain>
    </source>
</reference>
<dbReference type="PIRSF" id="PIRSF013171">
    <property type="entry name" value="Pur_nuclsid_perm"/>
    <property type="match status" value="1"/>
</dbReference>
<evidence type="ECO:0008006" key="4">
    <source>
        <dbReference type="Google" id="ProtNLM"/>
    </source>
</evidence>
<evidence type="ECO:0000256" key="1">
    <source>
        <dbReference type="SAM" id="SignalP"/>
    </source>
</evidence>
<dbReference type="InterPro" id="IPR009486">
    <property type="entry name" value="Pur_nuclsid_perm"/>
</dbReference>
<protein>
    <recommendedName>
        <fullName evidence="4">Purine nucleoside permease</fullName>
    </recommendedName>
</protein>
<feature type="chain" id="PRO_5019481135" description="Purine nucleoside permease" evidence="1">
    <location>
        <begin position="31"/>
        <end position="294"/>
    </location>
</feature>
<dbReference type="AlphaFoldDB" id="A0A402ARM7"/>
<dbReference type="Proteomes" id="UP000287188">
    <property type="component" value="Unassembled WGS sequence"/>
</dbReference>